<protein>
    <submittedName>
        <fullName evidence="2">Uncharacterized protein</fullName>
    </submittedName>
</protein>
<feature type="transmembrane region" description="Helical" evidence="1">
    <location>
        <begin position="21"/>
        <end position="39"/>
    </location>
</feature>
<keyword evidence="1" id="KW-0472">Membrane</keyword>
<organism evidence="2 3">
    <name type="scientific">Prosthecobacter fusiformis</name>
    <dbReference type="NCBI Taxonomy" id="48464"/>
    <lineage>
        <taxon>Bacteria</taxon>
        <taxon>Pseudomonadati</taxon>
        <taxon>Verrucomicrobiota</taxon>
        <taxon>Verrucomicrobiia</taxon>
        <taxon>Verrucomicrobiales</taxon>
        <taxon>Verrucomicrobiaceae</taxon>
        <taxon>Prosthecobacter</taxon>
    </lineage>
</organism>
<sequence length="336" mass="34743">MDFDMSFFYDNLADVCARCSDLLQFLMFILIFAGLLLQSYKGIVGGDLSGIVRHILVSGLLVTIMPFYGPWMLATQSTLGNDLLVGLGVDPISMLNGVGDAFSEAPFDTGSAPEIVLGIFNPMTWIEYYIKVVIAWAMALVSMVMYVFFWIGFQIQIVALYLGSAAGPLFLGMLVFEQTRDTAVKYHIGMIGICFWPLGWGLGMLFGQAIIDSGPDLFDALLGPVSGVGQIATLLTMFTSTLPIILGILWMLITLFVAPKVVSKAVTTGAQIGMGMISGGMSMAGAGVQAASGAAMAAGGAALTATGAGAAVGVGMMAGGAGAMGGAASTASKAGS</sequence>
<keyword evidence="3" id="KW-1185">Reference proteome</keyword>
<gene>
    <name evidence="2" type="ORF">EI77_02560</name>
</gene>
<feature type="transmembrane region" description="Helical" evidence="1">
    <location>
        <begin position="231"/>
        <end position="258"/>
    </location>
</feature>
<feature type="transmembrane region" description="Helical" evidence="1">
    <location>
        <begin position="188"/>
        <end position="211"/>
    </location>
</feature>
<keyword evidence="1" id="KW-0812">Transmembrane</keyword>
<dbReference type="EMBL" id="SOCA01000003">
    <property type="protein sequence ID" value="TDU71436.1"/>
    <property type="molecule type" value="Genomic_DNA"/>
</dbReference>
<proteinExistence type="predicted"/>
<evidence type="ECO:0000313" key="2">
    <source>
        <dbReference type="EMBL" id="TDU71436.1"/>
    </source>
</evidence>
<feature type="transmembrane region" description="Helical" evidence="1">
    <location>
        <begin position="157"/>
        <end position="176"/>
    </location>
</feature>
<feature type="transmembrane region" description="Helical" evidence="1">
    <location>
        <begin position="128"/>
        <end position="151"/>
    </location>
</feature>
<comment type="caution">
    <text evidence="2">The sequence shown here is derived from an EMBL/GenBank/DDBJ whole genome shotgun (WGS) entry which is preliminary data.</text>
</comment>
<accession>A0A4R7S1P2</accession>
<dbReference type="Proteomes" id="UP000295662">
    <property type="component" value="Unassembled WGS sequence"/>
</dbReference>
<evidence type="ECO:0000256" key="1">
    <source>
        <dbReference type="SAM" id="Phobius"/>
    </source>
</evidence>
<evidence type="ECO:0000313" key="3">
    <source>
        <dbReference type="Proteomes" id="UP000295662"/>
    </source>
</evidence>
<reference evidence="2 3" key="1">
    <citation type="submission" date="2019-03" db="EMBL/GenBank/DDBJ databases">
        <title>Genomic Encyclopedia of Archaeal and Bacterial Type Strains, Phase II (KMG-II): from individual species to whole genera.</title>
        <authorList>
            <person name="Goeker M."/>
        </authorList>
    </citation>
    <scope>NUCLEOTIDE SEQUENCE [LARGE SCALE GENOMIC DNA]</scope>
    <source>
        <strain evidence="2 3">ATCC 25309</strain>
    </source>
</reference>
<name>A0A4R7S1P2_9BACT</name>
<dbReference type="AlphaFoldDB" id="A0A4R7S1P2"/>
<feature type="transmembrane region" description="Helical" evidence="1">
    <location>
        <begin position="51"/>
        <end position="69"/>
    </location>
</feature>
<keyword evidence="1" id="KW-1133">Transmembrane helix</keyword>